<dbReference type="EMBL" id="MN739338">
    <property type="protein sequence ID" value="QHS99308.1"/>
    <property type="molecule type" value="Genomic_DNA"/>
</dbReference>
<evidence type="ECO:0000256" key="1">
    <source>
        <dbReference type="SAM" id="MobiDB-lite"/>
    </source>
</evidence>
<reference evidence="2" key="1">
    <citation type="journal article" date="2020" name="Nature">
        <title>Giant virus diversity and host interactions through global metagenomics.</title>
        <authorList>
            <person name="Schulz F."/>
            <person name="Roux S."/>
            <person name="Paez-Espino D."/>
            <person name="Jungbluth S."/>
            <person name="Walsh D.A."/>
            <person name="Denef V.J."/>
            <person name="McMahon K.D."/>
            <person name="Konstantinidis K.T."/>
            <person name="Eloe-Fadrosh E.A."/>
            <person name="Kyrpides N.C."/>
            <person name="Woyke T."/>
        </authorList>
    </citation>
    <scope>NUCLEOTIDE SEQUENCE</scope>
    <source>
        <strain evidence="2">GVMAG-M-3300020185-33</strain>
    </source>
</reference>
<sequence>MTSLTVKEQGKPLRRVTFKNDNPALLMKPPCDTRIFELDASPISVSTNVETEQTPPLRGSSNAWRPKRRGPCPLRHMTPVIPTDGELLQRKHANQFKCTQSAIL</sequence>
<accession>A0A6C0C6N0</accession>
<feature type="compositionally biased region" description="Polar residues" evidence="1">
    <location>
        <begin position="46"/>
        <end position="63"/>
    </location>
</feature>
<organism evidence="2">
    <name type="scientific">viral metagenome</name>
    <dbReference type="NCBI Taxonomy" id="1070528"/>
    <lineage>
        <taxon>unclassified sequences</taxon>
        <taxon>metagenomes</taxon>
        <taxon>organismal metagenomes</taxon>
    </lineage>
</organism>
<name>A0A6C0C6N0_9ZZZZ</name>
<dbReference type="AlphaFoldDB" id="A0A6C0C6N0"/>
<feature type="region of interest" description="Disordered" evidence="1">
    <location>
        <begin position="46"/>
        <end position="78"/>
    </location>
</feature>
<proteinExistence type="predicted"/>
<protein>
    <submittedName>
        <fullName evidence="2">Uncharacterized protein</fullName>
    </submittedName>
</protein>
<evidence type="ECO:0000313" key="2">
    <source>
        <dbReference type="EMBL" id="QHS99308.1"/>
    </source>
</evidence>